<proteinExistence type="inferred from homology"/>
<evidence type="ECO:0000259" key="6">
    <source>
        <dbReference type="Pfam" id="PF00155"/>
    </source>
</evidence>
<dbReference type="Gene3D" id="3.90.1150.10">
    <property type="entry name" value="Aspartate Aminotransferase, domain 1"/>
    <property type="match status" value="1"/>
</dbReference>
<dbReference type="OrthoDB" id="9802872at2"/>
<keyword evidence="3" id="KW-0663">Pyridoxal phosphate</keyword>
<dbReference type="PANTHER" id="PTHR43525:SF1">
    <property type="entry name" value="PROTEIN MALY"/>
    <property type="match status" value="1"/>
</dbReference>
<dbReference type="PATRIC" id="fig|1226633.4.peg.811"/>
<dbReference type="Proteomes" id="UP000031184">
    <property type="component" value="Unassembled WGS sequence"/>
</dbReference>
<dbReference type="InterPro" id="IPR027619">
    <property type="entry name" value="C-S_lyase_PatB-like"/>
</dbReference>
<dbReference type="PANTHER" id="PTHR43525">
    <property type="entry name" value="PROTEIN MALY"/>
    <property type="match status" value="1"/>
</dbReference>
<evidence type="ECO:0000256" key="2">
    <source>
        <dbReference type="ARBA" id="ARBA00012224"/>
    </source>
</evidence>
<name>A0A017H6P3_9FUSO</name>
<dbReference type="Gene3D" id="3.40.640.10">
    <property type="entry name" value="Type I PLP-dependent aspartate aminotransferase-like (Major domain)"/>
    <property type="match status" value="1"/>
</dbReference>
<dbReference type="RefSeq" id="WP_039121547.1">
    <property type="nucleotide sequence ID" value="NZ_AOJP01000001.1"/>
</dbReference>
<evidence type="ECO:0000256" key="1">
    <source>
        <dbReference type="ARBA" id="ARBA00001933"/>
    </source>
</evidence>
<dbReference type="NCBIfam" id="TIGR04350">
    <property type="entry name" value="C_S_lyase_PatB"/>
    <property type="match status" value="1"/>
</dbReference>
<dbReference type="Pfam" id="PF00155">
    <property type="entry name" value="Aminotran_1_2"/>
    <property type="match status" value="1"/>
</dbReference>
<dbReference type="AlphaFoldDB" id="A0A017H6P3"/>
<reference evidence="7 8" key="1">
    <citation type="submission" date="2013-08" db="EMBL/GenBank/DDBJ databases">
        <title>An opportunistic ruminal bacterium that causes liver abscesses in cattle.</title>
        <authorList>
            <person name="Benahmed F.H."/>
            <person name="Rasmussen M."/>
            <person name="Harbottle H."/>
            <person name="Soppet D."/>
            <person name="Nagaraja T.G."/>
            <person name="Davidson M."/>
        </authorList>
    </citation>
    <scope>NUCLEOTIDE SEQUENCE [LARGE SCALE GENOMIC DNA]</scope>
    <source>
        <strain evidence="7 8">B35</strain>
    </source>
</reference>
<evidence type="ECO:0000313" key="8">
    <source>
        <dbReference type="Proteomes" id="UP000031184"/>
    </source>
</evidence>
<evidence type="ECO:0000256" key="4">
    <source>
        <dbReference type="ARBA" id="ARBA00023239"/>
    </source>
</evidence>
<dbReference type="InterPro" id="IPR015422">
    <property type="entry name" value="PyrdxlP-dep_Trfase_small"/>
</dbReference>
<keyword evidence="4 7" id="KW-0456">Lyase</keyword>
<sequence>MMKDVFMKHWDRSQNISAKWDELEVKFGEKDLYPLWIADMDFPAPEEVVDAVVEKAKQGIYGYTARPSSYYQAICDWTEKRFHYHLNPKFFIHSPGGVTSFTLALDVLTEKGDAVIVTPPVYPGFFRSISGMGRKLVTSPMLESSTGNFEINWEDFEQKIIQEKVKLFIFCNPHNPIGKVYKRDELQKIADICLRHKVQIIEDQMWRDLTFGEAKTLSLLQLGEEVRQNTIACFSATKTFNLAGLHASFLYVSKEETRLALIDKIEVLDIHRNNALSIVAMETAFRKGESWLDSALEYLEENLKIAVEFIQKELPQVSAYMPESTYTLWVNFSYFSLRGEEITKHLAKYGKIATGNGSPYGEGGESCQRINLACSREVLFKALEGLKIAVKAMGE</sequence>
<comment type="cofactor">
    <cofactor evidence="1">
        <name>pyridoxal 5'-phosphate</name>
        <dbReference type="ChEBI" id="CHEBI:597326"/>
    </cofactor>
</comment>
<evidence type="ECO:0000256" key="3">
    <source>
        <dbReference type="ARBA" id="ARBA00022898"/>
    </source>
</evidence>
<dbReference type="InterPro" id="IPR015424">
    <property type="entry name" value="PyrdxlP-dep_Trfase"/>
</dbReference>
<gene>
    <name evidence="7" type="ORF">C095_04035</name>
</gene>
<dbReference type="InterPro" id="IPR051798">
    <property type="entry name" value="Class-II_PLP-Dep_Aminotrans"/>
</dbReference>
<dbReference type="EMBL" id="AUZI01000012">
    <property type="protein sequence ID" value="KID49327.1"/>
    <property type="molecule type" value="Genomic_DNA"/>
</dbReference>
<organism evidence="7 8">
    <name type="scientific">Fusobacterium necrophorum subsp. funduliforme B35</name>
    <dbReference type="NCBI Taxonomy" id="1226633"/>
    <lineage>
        <taxon>Bacteria</taxon>
        <taxon>Fusobacteriati</taxon>
        <taxon>Fusobacteriota</taxon>
        <taxon>Fusobacteriia</taxon>
        <taxon>Fusobacteriales</taxon>
        <taxon>Fusobacteriaceae</taxon>
        <taxon>Fusobacterium</taxon>
    </lineage>
</organism>
<dbReference type="GO" id="GO:0030170">
    <property type="term" value="F:pyridoxal phosphate binding"/>
    <property type="evidence" value="ECO:0007669"/>
    <property type="project" value="InterPro"/>
</dbReference>
<dbReference type="CDD" id="cd00609">
    <property type="entry name" value="AAT_like"/>
    <property type="match status" value="1"/>
</dbReference>
<evidence type="ECO:0000256" key="5">
    <source>
        <dbReference type="ARBA" id="ARBA00037974"/>
    </source>
</evidence>
<dbReference type="GO" id="GO:0047804">
    <property type="term" value="F:cysteine-S-conjugate beta-lyase activity"/>
    <property type="evidence" value="ECO:0007669"/>
    <property type="project" value="UniProtKB-EC"/>
</dbReference>
<accession>A0A017H6P3</accession>
<dbReference type="InterPro" id="IPR004839">
    <property type="entry name" value="Aminotransferase_I/II_large"/>
</dbReference>
<dbReference type="EC" id="4.4.1.13" evidence="2"/>
<feature type="domain" description="Aminotransferase class I/classII large" evidence="6">
    <location>
        <begin position="38"/>
        <end position="384"/>
    </location>
</feature>
<dbReference type="InterPro" id="IPR015421">
    <property type="entry name" value="PyrdxlP-dep_Trfase_major"/>
</dbReference>
<evidence type="ECO:0000313" key="7">
    <source>
        <dbReference type="EMBL" id="KID49327.1"/>
    </source>
</evidence>
<protein>
    <recommendedName>
        <fullName evidence="2">cysteine-S-conjugate beta-lyase</fullName>
        <ecNumber evidence="2">4.4.1.13</ecNumber>
    </recommendedName>
</protein>
<comment type="caution">
    <text evidence="7">The sequence shown here is derived from an EMBL/GenBank/DDBJ whole genome shotgun (WGS) entry which is preliminary data.</text>
</comment>
<dbReference type="SUPFAM" id="SSF53383">
    <property type="entry name" value="PLP-dependent transferases"/>
    <property type="match status" value="1"/>
</dbReference>
<comment type="similarity">
    <text evidence="5">Belongs to the class-II pyridoxal-phosphate-dependent aminotransferase family. MalY/PatB cystathionine beta-lyase subfamily.</text>
</comment>